<name>A0A8X7NDM4_9BASI</name>
<evidence type="ECO:0000313" key="3">
    <source>
        <dbReference type="Proteomes" id="UP000078113"/>
    </source>
</evidence>
<reference evidence="2" key="1">
    <citation type="submission" date="2016-04" db="EMBL/GenBank/DDBJ databases">
        <authorList>
            <person name="Nguyen H.D."/>
            <person name="Samba Siva P."/>
            <person name="Cullis J."/>
            <person name="Levesque C.A."/>
            <person name="Hambleton S."/>
        </authorList>
    </citation>
    <scope>NUCLEOTIDE SEQUENCE</scope>
    <source>
        <strain evidence="2">DAOMC 236422</strain>
    </source>
</reference>
<feature type="compositionally biased region" description="Polar residues" evidence="1">
    <location>
        <begin position="1027"/>
        <end position="1036"/>
    </location>
</feature>
<reference evidence="2" key="2">
    <citation type="journal article" date="2019" name="IMA Fungus">
        <title>Genome sequencing and comparison of five Tilletia species to identify candidate genes for the detection of regulated species infecting wheat.</title>
        <authorList>
            <person name="Nguyen H.D.T."/>
            <person name="Sultana T."/>
            <person name="Kesanakurti P."/>
            <person name="Hambleton S."/>
        </authorList>
    </citation>
    <scope>NUCLEOTIDE SEQUENCE</scope>
    <source>
        <strain evidence="2">DAOMC 236422</strain>
    </source>
</reference>
<keyword evidence="3" id="KW-1185">Reference proteome</keyword>
<evidence type="ECO:0000256" key="1">
    <source>
        <dbReference type="SAM" id="MobiDB-lite"/>
    </source>
</evidence>
<dbReference type="EMBL" id="LWDG02000022">
    <property type="protein sequence ID" value="KAE8271294.1"/>
    <property type="molecule type" value="Genomic_DNA"/>
</dbReference>
<gene>
    <name evidence="2" type="ORF">A4X09_0g1039</name>
</gene>
<feature type="region of interest" description="Disordered" evidence="1">
    <location>
        <begin position="287"/>
        <end position="306"/>
    </location>
</feature>
<comment type="caution">
    <text evidence="2">The sequence shown here is derived from an EMBL/GenBank/DDBJ whole genome shotgun (WGS) entry which is preliminary data.</text>
</comment>
<dbReference type="Proteomes" id="UP000078113">
    <property type="component" value="Unassembled WGS sequence"/>
</dbReference>
<feature type="region of interest" description="Disordered" evidence="1">
    <location>
        <begin position="1027"/>
        <end position="1052"/>
    </location>
</feature>
<dbReference type="AlphaFoldDB" id="A0A8X7NDM4"/>
<accession>A0A8X7NDM4</accession>
<evidence type="ECO:0000313" key="2">
    <source>
        <dbReference type="EMBL" id="KAE8271294.1"/>
    </source>
</evidence>
<organism evidence="2 3">
    <name type="scientific">Tilletia walkeri</name>
    <dbReference type="NCBI Taxonomy" id="117179"/>
    <lineage>
        <taxon>Eukaryota</taxon>
        <taxon>Fungi</taxon>
        <taxon>Dikarya</taxon>
        <taxon>Basidiomycota</taxon>
        <taxon>Ustilaginomycotina</taxon>
        <taxon>Exobasidiomycetes</taxon>
        <taxon>Tilletiales</taxon>
        <taxon>Tilletiaceae</taxon>
        <taxon>Tilletia</taxon>
    </lineage>
</organism>
<protein>
    <submittedName>
        <fullName evidence="2">Uncharacterized protein</fullName>
    </submittedName>
</protein>
<feature type="compositionally biased region" description="Basic residues" evidence="1">
    <location>
        <begin position="290"/>
        <end position="299"/>
    </location>
</feature>
<sequence length="1143" mass="126298">MERIASRQWHRLRLSIGRSAIRIPSGAAVGRTISSSSSSSLAAAARRRDAEAVAVEQAAEEARPAGMSAKAWGKQRQRSEAVEVVEIPSPYPQGSASHKTLLADIEVLMRSAAARDGEESAPAHSAQSWLQVLSAPSASYALSAPYLLSTGAFYQPPLQGPGGRALLARLHSHLMASQIHSVSDAELALKVLNRHCVLGTTQVHSVSAWPPIVSQASTSGSNFINAAEQQQLISTYSRNVDLTLNTISVALERILRDLGATHLVLACAELVVQLAVRFRAQIGPASSLQPRRHQSRHRSTVVQGRPSAYKKARNFHRLFLRLAHLIPHRSDRRNLKAASQLLKSVVVLCNVHLKLDVVKYSKMWPPYSTITAMRLSETRASNLPRKRARRQALFSGELCRDVARALLDAPAEDEARTVRPSGPSGLIHSRIFSAVTIPRREWVVNDHGEVISTSFLGLRSTKRPEFLSFALARACVFAVHAAVMNQRRKRSDTFQQGHLCAADYDAALRSLMLHGPETKHNFNVEHVAKVFLSLIKRTEDDEAAWCVFSNARVESCPNPHQGSRSAYYLHALRKQAEVSWVGDSYAKDLGHLHRRRIRKVIRDSAGHVLGTRCPSLWASDEVVQQPIEEMDHSKEAPERVEVSLEFIRVALRALGRDPKIQTREIAALLGIPESVDAKEDEGAGFSATSFRNDAQSLAQVIFGLTLRTKRHPRIWAMIDAIWNAAVERRRHMIGSFDHISLAYLRSQWRRFEQTPLGGGKGAILSRALGQVWEQARLKPGFYPQEQQRHLHAVSIRLATDMISTTGSNLGQTATALKFWQVLQRDQPETAFAWGPFSAMLNVVTSAERTRMSKGGEGLPWRRIKASDGLMTGMAARQLFRQVLFRQHPALAQWSEGAPRNPLADVEAGGSDSMGGFSLFGSILLKAKIRGGRFLPWAQSFAGAEDVGQSEGMGVSLLATSTRQRPPYVNFNAAVFEAYISLLHTMTVPNSQLVQAATRTGAPVYPHAPFLGDDHCLPTHMASDPIAAQTSQTQAPANQKRGKIKKAHTDSAALEPPTHDELLLVFAWMRALRVRPSRATLYILCIHLIETLPPGLIRPGQPTGPLTEWLEKWLGWRSLPSEEQVVGWLKQTKSKIRKPGSTRM</sequence>
<proteinExistence type="predicted"/>